<dbReference type="InterPro" id="IPR036890">
    <property type="entry name" value="HATPase_C_sf"/>
</dbReference>
<evidence type="ECO:0000313" key="3">
    <source>
        <dbReference type="Proteomes" id="UP000614200"/>
    </source>
</evidence>
<organism evidence="2 3">
    <name type="scientific">Fusibacter ferrireducens</name>
    <dbReference type="NCBI Taxonomy" id="2785058"/>
    <lineage>
        <taxon>Bacteria</taxon>
        <taxon>Bacillati</taxon>
        <taxon>Bacillota</taxon>
        <taxon>Clostridia</taxon>
        <taxon>Eubacteriales</taxon>
        <taxon>Eubacteriales Family XII. Incertae Sedis</taxon>
        <taxon>Fusibacter</taxon>
    </lineage>
</organism>
<comment type="caution">
    <text evidence="2">The sequence shown here is derived from an EMBL/GenBank/DDBJ whole genome shotgun (WGS) entry which is preliminary data.</text>
</comment>
<dbReference type="Proteomes" id="UP000614200">
    <property type="component" value="Unassembled WGS sequence"/>
</dbReference>
<dbReference type="GO" id="GO:0005524">
    <property type="term" value="F:ATP binding"/>
    <property type="evidence" value="ECO:0007669"/>
    <property type="project" value="UniProtKB-KW"/>
</dbReference>
<feature type="domain" description="Histidine kinase/HSP90-like ATPase" evidence="1">
    <location>
        <begin position="31"/>
        <end position="119"/>
    </location>
</feature>
<keyword evidence="2" id="KW-0067">ATP-binding</keyword>
<dbReference type="CDD" id="cd16936">
    <property type="entry name" value="HATPase_RsbW-like"/>
    <property type="match status" value="1"/>
</dbReference>
<dbReference type="EMBL" id="JADKNH010000015">
    <property type="protein sequence ID" value="MBF4695397.1"/>
    <property type="molecule type" value="Genomic_DNA"/>
</dbReference>
<accession>A0ABR9ZY52</accession>
<keyword evidence="2" id="KW-0547">Nucleotide-binding</keyword>
<evidence type="ECO:0000313" key="2">
    <source>
        <dbReference type="EMBL" id="MBF4695397.1"/>
    </source>
</evidence>
<dbReference type="Pfam" id="PF13581">
    <property type="entry name" value="HATPase_c_2"/>
    <property type="match status" value="1"/>
</dbReference>
<dbReference type="SUPFAM" id="SSF55874">
    <property type="entry name" value="ATPase domain of HSP90 chaperone/DNA topoisomerase II/histidine kinase"/>
    <property type="match status" value="1"/>
</dbReference>
<gene>
    <name evidence="2" type="ORF">ISU02_20065</name>
</gene>
<protein>
    <submittedName>
        <fullName evidence="2">ATP-binding protein</fullName>
    </submittedName>
</protein>
<dbReference type="Gene3D" id="3.30.565.10">
    <property type="entry name" value="Histidine kinase-like ATPase, C-terminal domain"/>
    <property type="match status" value="1"/>
</dbReference>
<dbReference type="InterPro" id="IPR003594">
    <property type="entry name" value="HATPase_dom"/>
</dbReference>
<name>A0ABR9ZY52_9FIRM</name>
<proteinExistence type="predicted"/>
<keyword evidence="3" id="KW-1185">Reference proteome</keyword>
<dbReference type="RefSeq" id="WP_194703632.1">
    <property type="nucleotide sequence ID" value="NZ_JADKNH010000015.1"/>
</dbReference>
<sequence length="134" mass="15641">MILYENSINSSFDAVDTTVTEILKLIRNQLPMVNAHIRFKINFMLREILNNAAEHGNHLDLNKKIDIKVSLIHEGLKFEVRDEGDGFKLNPDFHIKNNLRERQRGYETLSEMAFKIEVDHNCVKVTFDLNMEVL</sequence>
<evidence type="ECO:0000259" key="1">
    <source>
        <dbReference type="Pfam" id="PF13581"/>
    </source>
</evidence>
<reference evidence="2 3" key="1">
    <citation type="submission" date="2020-11" db="EMBL/GenBank/DDBJ databases">
        <title>Fusibacter basophilias sp. nov.</title>
        <authorList>
            <person name="Qiu D."/>
        </authorList>
    </citation>
    <scope>NUCLEOTIDE SEQUENCE [LARGE SCALE GENOMIC DNA]</scope>
    <source>
        <strain evidence="2 3">Q10-2</strain>
    </source>
</reference>